<dbReference type="Gene3D" id="2.40.10.120">
    <property type="match status" value="1"/>
</dbReference>
<dbReference type="Pfam" id="PF13365">
    <property type="entry name" value="Trypsin_2"/>
    <property type="match status" value="1"/>
</dbReference>
<comment type="caution">
    <text evidence="4">The sequence shown here is derived from an EMBL/GenBank/DDBJ whole genome shotgun (WGS) entry which is preliminary data.</text>
</comment>
<dbReference type="InterPro" id="IPR051201">
    <property type="entry name" value="Chloro_Bact_Ser_Proteases"/>
</dbReference>
<evidence type="ECO:0000313" key="5">
    <source>
        <dbReference type="Proteomes" id="UP000642938"/>
    </source>
</evidence>
<keyword evidence="3" id="KW-0732">Signal</keyword>
<sequence>MHKKMSAQKTLKKGLYIATAIFFLAVGSGYAQTFTDDAKILADYQKSLDSLFLKVKTITATDAQTQLAENTQAISLNLVKANKKLQTGNEIYKHAKSATVTVGIAYLCPRCSNSHISESSGYVIDPKGIVVTNYHVAAMYANIKDGNKPLGLTVRMANGKIYAVKSILACSKNNDLAVLELVTEGEKIPALPLAQAGKVGDQVYVLGHPKGMHYFFSEGMVTNKYMEEAGEHDKKFFRQMMAISADYATGSSGGPVMDHYGNVIGTVSNTKMFTHSEMNPSVQMVVKNTVPVESLWKLVR</sequence>
<evidence type="ECO:0000256" key="2">
    <source>
        <dbReference type="ARBA" id="ARBA00022801"/>
    </source>
</evidence>
<evidence type="ECO:0000313" key="4">
    <source>
        <dbReference type="EMBL" id="GGH10302.1"/>
    </source>
</evidence>
<feature type="chain" id="PRO_5045354041" description="Trypsin-like peptidase domain-containing protein" evidence="3">
    <location>
        <begin position="32"/>
        <end position="300"/>
    </location>
</feature>
<dbReference type="PRINTS" id="PR00834">
    <property type="entry name" value="PROTEASES2C"/>
</dbReference>
<accession>A0ABQ1Y2Y5</accession>
<dbReference type="Proteomes" id="UP000642938">
    <property type="component" value="Unassembled WGS sequence"/>
</dbReference>
<dbReference type="InterPro" id="IPR001940">
    <property type="entry name" value="Peptidase_S1C"/>
</dbReference>
<evidence type="ECO:0008006" key="6">
    <source>
        <dbReference type="Google" id="ProtNLM"/>
    </source>
</evidence>
<keyword evidence="5" id="KW-1185">Reference proteome</keyword>
<keyword evidence="2" id="KW-0378">Hydrolase</keyword>
<evidence type="ECO:0000256" key="3">
    <source>
        <dbReference type="SAM" id="SignalP"/>
    </source>
</evidence>
<organism evidence="4 5">
    <name type="scientific">Pedobacter zeae</name>
    <dbReference type="NCBI Taxonomy" id="1737356"/>
    <lineage>
        <taxon>Bacteria</taxon>
        <taxon>Pseudomonadati</taxon>
        <taxon>Bacteroidota</taxon>
        <taxon>Sphingobacteriia</taxon>
        <taxon>Sphingobacteriales</taxon>
        <taxon>Sphingobacteriaceae</taxon>
        <taxon>Pedobacter</taxon>
    </lineage>
</organism>
<feature type="signal peptide" evidence="3">
    <location>
        <begin position="1"/>
        <end position="31"/>
    </location>
</feature>
<dbReference type="SUPFAM" id="SSF50494">
    <property type="entry name" value="Trypsin-like serine proteases"/>
    <property type="match status" value="1"/>
</dbReference>
<dbReference type="PANTHER" id="PTHR43343">
    <property type="entry name" value="PEPTIDASE S12"/>
    <property type="match status" value="1"/>
</dbReference>
<gene>
    <name evidence="4" type="ORF">GCM10007422_28880</name>
</gene>
<keyword evidence="1" id="KW-0645">Protease</keyword>
<dbReference type="InterPro" id="IPR009003">
    <property type="entry name" value="Peptidase_S1_PA"/>
</dbReference>
<reference evidence="5" key="1">
    <citation type="journal article" date="2019" name="Int. J. Syst. Evol. Microbiol.">
        <title>The Global Catalogue of Microorganisms (GCM) 10K type strain sequencing project: providing services to taxonomists for standard genome sequencing and annotation.</title>
        <authorList>
            <consortium name="The Broad Institute Genomics Platform"/>
            <consortium name="The Broad Institute Genome Sequencing Center for Infectious Disease"/>
            <person name="Wu L."/>
            <person name="Ma J."/>
        </authorList>
    </citation>
    <scope>NUCLEOTIDE SEQUENCE [LARGE SCALE GENOMIC DNA]</scope>
    <source>
        <strain evidence="5">CGMCC 1.15287</strain>
    </source>
</reference>
<dbReference type="PANTHER" id="PTHR43343:SF3">
    <property type="entry name" value="PROTEASE DO-LIKE 8, CHLOROPLASTIC"/>
    <property type="match status" value="1"/>
</dbReference>
<evidence type="ECO:0000256" key="1">
    <source>
        <dbReference type="ARBA" id="ARBA00022670"/>
    </source>
</evidence>
<dbReference type="EMBL" id="BMHZ01000003">
    <property type="protein sequence ID" value="GGH10302.1"/>
    <property type="molecule type" value="Genomic_DNA"/>
</dbReference>
<protein>
    <recommendedName>
        <fullName evidence="6">Trypsin-like peptidase domain-containing protein</fullName>
    </recommendedName>
</protein>
<proteinExistence type="predicted"/>
<name>A0ABQ1Y2Y5_9SPHI</name>